<evidence type="ECO:0000313" key="3">
    <source>
        <dbReference type="Proteomes" id="UP000011185"/>
    </source>
</evidence>
<proteinExistence type="predicted"/>
<feature type="compositionally biased region" description="Basic and acidic residues" evidence="1">
    <location>
        <begin position="102"/>
        <end position="113"/>
    </location>
</feature>
<reference evidence="2 3" key="1">
    <citation type="journal article" date="2012" name="PLoS Pathog.">
        <title>The genome of the obligate intracellular parasite Trachipleistophora hominis: new insights into microsporidian genome dynamics and reductive evolution.</title>
        <authorList>
            <person name="Heinz E."/>
            <person name="Williams T.A."/>
            <person name="Nakjang S."/>
            <person name="Noel C.J."/>
            <person name="Swan D.C."/>
            <person name="Goldberg A.V."/>
            <person name="Harris S.R."/>
            <person name="Weinmaier T."/>
            <person name="Markert S."/>
            <person name="Becher D."/>
            <person name="Bernhardt J."/>
            <person name="Dagan T."/>
            <person name="Hacker C."/>
            <person name="Lucocq J.M."/>
            <person name="Schweder T."/>
            <person name="Rattei T."/>
            <person name="Hall N."/>
            <person name="Hirt R.P."/>
            <person name="Embley T.M."/>
        </authorList>
    </citation>
    <scope>NUCLEOTIDE SEQUENCE [LARGE SCALE GENOMIC DNA]</scope>
</reference>
<feature type="compositionally biased region" description="Basic and acidic residues" evidence="1">
    <location>
        <begin position="188"/>
        <end position="198"/>
    </location>
</feature>
<dbReference type="HOGENOM" id="CLU_829454_0_0_1"/>
<protein>
    <submittedName>
        <fullName evidence="2">Uncharacterized protein</fullName>
    </submittedName>
</protein>
<feature type="region of interest" description="Disordered" evidence="1">
    <location>
        <begin position="75"/>
        <end position="113"/>
    </location>
</feature>
<sequence>MIDEIINEFINIKESRALYNMPVSFLLLFLIIRLTWSVNSNSTRKDGSVDGSIPSEIRMKNDERKVVKWPGYHPFRTQSDSTNSLSENTLPYDLSPEVNNETEPRTNLDGFKKQNNDGYCRFPQLRIERNRKKCINGNINNQTRYNTGDYLGVEDQIQTNRWYSVKSQVNNFKDKKNFGKYPMEHKNVANLPSDKENDNVENEDASSISDCKKDHENVSISSNESCEGRGKEKETLDISNEKGFSVQNAAINDESLHAAIVSHEIQRVLVGPSKAVVPSARSSKYRKSFDDKIQSGRVKKIITEVFYEEYDEDLGLSDKDQNLYSNGRDIVVNDQ</sequence>
<evidence type="ECO:0000313" key="2">
    <source>
        <dbReference type="EMBL" id="ELQ75355.1"/>
    </source>
</evidence>
<feature type="region of interest" description="Disordered" evidence="1">
    <location>
        <begin position="188"/>
        <end position="209"/>
    </location>
</feature>
<organism evidence="2 3">
    <name type="scientific">Trachipleistophora hominis</name>
    <name type="common">Microsporidian parasite</name>
    <dbReference type="NCBI Taxonomy" id="72359"/>
    <lineage>
        <taxon>Eukaryota</taxon>
        <taxon>Fungi</taxon>
        <taxon>Fungi incertae sedis</taxon>
        <taxon>Microsporidia</taxon>
        <taxon>Pleistophoridae</taxon>
        <taxon>Trachipleistophora</taxon>
    </lineage>
</organism>
<dbReference type="InParanoid" id="L7JVM7"/>
<dbReference type="EMBL" id="JH993968">
    <property type="protein sequence ID" value="ELQ75355.1"/>
    <property type="molecule type" value="Genomic_DNA"/>
</dbReference>
<feature type="compositionally biased region" description="Polar residues" evidence="1">
    <location>
        <begin position="76"/>
        <end position="89"/>
    </location>
</feature>
<gene>
    <name evidence="2" type="ORF">THOM_1698</name>
</gene>
<dbReference type="VEuPathDB" id="MicrosporidiaDB:THOM_1698"/>
<keyword evidence="3" id="KW-1185">Reference proteome</keyword>
<evidence type="ECO:0000256" key="1">
    <source>
        <dbReference type="SAM" id="MobiDB-lite"/>
    </source>
</evidence>
<accession>L7JVM7</accession>
<name>L7JVM7_TRAHO</name>
<dbReference type="Proteomes" id="UP000011185">
    <property type="component" value="Unassembled WGS sequence"/>
</dbReference>
<dbReference type="AlphaFoldDB" id="L7JVM7"/>